<comment type="caution">
    <text evidence="3">The sequence shown here is derived from an EMBL/GenBank/DDBJ whole genome shotgun (WGS) entry which is preliminary data.</text>
</comment>
<dbReference type="EMBL" id="JAUJWW010000001">
    <property type="protein sequence ID" value="MDN7226216.1"/>
    <property type="molecule type" value="Genomic_DNA"/>
</dbReference>
<dbReference type="PANTHER" id="PTHR47505">
    <property type="entry name" value="DNA UTILIZATION PROTEIN YHGH"/>
    <property type="match status" value="1"/>
</dbReference>
<dbReference type="InterPro" id="IPR000836">
    <property type="entry name" value="PRTase_dom"/>
</dbReference>
<dbReference type="RefSeq" id="WP_301725343.1">
    <property type="nucleotide sequence ID" value="NZ_JAUJWW010000001.1"/>
</dbReference>
<evidence type="ECO:0000313" key="3">
    <source>
        <dbReference type="EMBL" id="MDN7226216.1"/>
    </source>
</evidence>
<organism evidence="3 4">
    <name type="scientific">Planococcus liqunii</name>
    <dbReference type="NCBI Taxonomy" id="3058394"/>
    <lineage>
        <taxon>Bacteria</taxon>
        <taxon>Bacillati</taxon>
        <taxon>Bacillota</taxon>
        <taxon>Bacilli</taxon>
        <taxon>Bacillales</taxon>
        <taxon>Caryophanaceae</taxon>
        <taxon>Planococcus</taxon>
    </lineage>
</organism>
<dbReference type="Gene3D" id="3.40.50.2020">
    <property type="match status" value="1"/>
</dbReference>
<dbReference type="PANTHER" id="PTHR47505:SF1">
    <property type="entry name" value="DNA UTILIZATION PROTEIN YHGH"/>
    <property type="match status" value="1"/>
</dbReference>
<dbReference type="GO" id="GO:0016757">
    <property type="term" value="F:glycosyltransferase activity"/>
    <property type="evidence" value="ECO:0007669"/>
    <property type="project" value="UniProtKB-KW"/>
</dbReference>
<comment type="similarity">
    <text evidence="1">Belongs to the ComF/GntX family.</text>
</comment>
<gene>
    <name evidence="3" type="ORF">QWY15_02810</name>
</gene>
<proteinExistence type="inferred from homology"/>
<protein>
    <submittedName>
        <fullName evidence="3">Phosphoribosyltransferase family protein</fullName>
    </submittedName>
</protein>
<sequence length="146" mass="16957">MGLYPYNEAMKTFLHRYKFLQDVELSRVFAEEIKRSLRKPQGIIVPIPMHAGKLIERTFPQVDRLLDAAEINYRHFLIKRDSVQGTKTKKERMAVENLFTWNGETVPKKLVLVDDLYTTGTTLRHAAKTLKDAGAEEIRIWTLIRG</sequence>
<accession>A0ABT8MMV5</accession>
<dbReference type="SUPFAM" id="SSF53271">
    <property type="entry name" value="PRTase-like"/>
    <property type="match status" value="1"/>
</dbReference>
<evidence type="ECO:0000259" key="2">
    <source>
        <dbReference type="Pfam" id="PF00156"/>
    </source>
</evidence>
<dbReference type="InterPro" id="IPR029057">
    <property type="entry name" value="PRTase-like"/>
</dbReference>
<name>A0ABT8MMV5_9BACL</name>
<reference evidence="3 4" key="1">
    <citation type="submission" date="2023-06" db="EMBL/GenBank/DDBJ databases">
        <title>Novel species in genus Planococcus.</title>
        <authorList>
            <person name="Ning S."/>
        </authorList>
    </citation>
    <scope>NUCLEOTIDE SEQUENCE [LARGE SCALE GENOMIC DNA]</scope>
    <source>
        <strain evidence="3 4">N064</strain>
    </source>
</reference>
<dbReference type="Pfam" id="PF00156">
    <property type="entry name" value="Pribosyltran"/>
    <property type="match status" value="1"/>
</dbReference>
<dbReference type="InterPro" id="IPR051910">
    <property type="entry name" value="ComF/GntX_DNA_util-trans"/>
</dbReference>
<keyword evidence="3" id="KW-0328">Glycosyltransferase</keyword>
<keyword evidence="3" id="KW-0808">Transferase</keyword>
<keyword evidence="4" id="KW-1185">Reference proteome</keyword>
<evidence type="ECO:0000256" key="1">
    <source>
        <dbReference type="ARBA" id="ARBA00008007"/>
    </source>
</evidence>
<evidence type="ECO:0000313" key="4">
    <source>
        <dbReference type="Proteomes" id="UP001172054"/>
    </source>
</evidence>
<dbReference type="Proteomes" id="UP001172054">
    <property type="component" value="Unassembled WGS sequence"/>
</dbReference>
<dbReference type="CDD" id="cd06223">
    <property type="entry name" value="PRTases_typeI"/>
    <property type="match status" value="1"/>
</dbReference>
<feature type="domain" description="Phosphoribosyltransferase" evidence="2">
    <location>
        <begin position="61"/>
        <end position="145"/>
    </location>
</feature>